<sequence length="75" mass="8150">MQSALRQAAIVKPGGIVEVRSPDLAPGTRVEVIVIVEDSTPARSLRSIIGSGKGCFSTPQAADEFIHQERERWSF</sequence>
<organism evidence="1">
    <name type="scientific">Desertifilum tharense IPPAS B-1220</name>
    <dbReference type="NCBI Taxonomy" id="1781255"/>
    <lineage>
        <taxon>Bacteria</taxon>
        <taxon>Bacillati</taxon>
        <taxon>Cyanobacteriota</taxon>
        <taxon>Cyanophyceae</taxon>
        <taxon>Desertifilales</taxon>
        <taxon>Desertifilaceae</taxon>
        <taxon>Desertifilum</taxon>
    </lineage>
</organism>
<proteinExistence type="predicted"/>
<accession>A0A1E5QDM1</accession>
<protein>
    <submittedName>
        <fullName evidence="1">Uncharacterized protein</fullName>
    </submittedName>
</protein>
<dbReference type="OrthoDB" id="464787at2"/>
<gene>
    <name evidence="1" type="ORF">BH720_23305</name>
</gene>
<evidence type="ECO:0000313" key="1">
    <source>
        <dbReference type="EMBL" id="OEJ72755.1"/>
    </source>
</evidence>
<comment type="caution">
    <text evidence="1">The sequence shown here is derived from an EMBL/GenBank/DDBJ whole genome shotgun (WGS) entry which is preliminary data.</text>
</comment>
<dbReference type="RefSeq" id="WP_069969628.1">
    <property type="nucleotide sequence ID" value="NZ_CM124774.1"/>
</dbReference>
<dbReference type="EMBL" id="MJGC01000111">
    <property type="protein sequence ID" value="OEJ72755.1"/>
    <property type="molecule type" value="Genomic_DNA"/>
</dbReference>
<dbReference type="STRING" id="1781255.BH720_23305"/>
<reference evidence="1" key="1">
    <citation type="submission" date="2016-09" db="EMBL/GenBank/DDBJ databases">
        <title>Draft genome of thermotolerant cyanobacterium Desertifilum sp. strain IPPAS B-1220.</title>
        <authorList>
            <person name="Sinetova M.A."/>
            <person name="Bolakhan K."/>
            <person name="Zayadan B.K."/>
            <person name="Mironov K.S."/>
            <person name="Ustinova V."/>
            <person name="Kupriyanova E.V."/>
            <person name="Sidorov R.A."/>
            <person name="Skrypnik A.N."/>
            <person name="Gogoleva N.E."/>
            <person name="Gogolev Y.V."/>
            <person name="Los D.A."/>
        </authorList>
    </citation>
    <scope>NUCLEOTIDE SEQUENCE [LARGE SCALE GENOMIC DNA]</scope>
    <source>
        <strain evidence="1">IPPAS B-1220</strain>
    </source>
</reference>
<name>A0A1E5QDM1_9CYAN</name>
<dbReference type="AlphaFoldDB" id="A0A1E5QDM1"/>